<dbReference type="PANTHER" id="PTHR43531:SF5">
    <property type="entry name" value="METHYL-ACCEPTING CHEMOTAXIS PROTEIN III"/>
    <property type="match status" value="1"/>
</dbReference>
<evidence type="ECO:0000256" key="5">
    <source>
        <dbReference type="PROSITE-ProRule" id="PRU00284"/>
    </source>
</evidence>
<dbReference type="KEGG" id="ege:EM595_p0502"/>
<dbReference type="PATRIC" id="fig|1619313.3.peg.4131"/>
<dbReference type="FunFam" id="1.10.287.950:FF:000001">
    <property type="entry name" value="Methyl-accepting chemotaxis sensory transducer"/>
    <property type="match status" value="1"/>
</dbReference>
<dbReference type="GO" id="GO:0004888">
    <property type="term" value="F:transmembrane signaling receptor activity"/>
    <property type="evidence" value="ECO:0007669"/>
    <property type="project" value="TreeGrafter"/>
</dbReference>
<dbReference type="InterPro" id="IPR051310">
    <property type="entry name" value="MCP_chemotaxis"/>
</dbReference>
<reference evidence="9" key="1">
    <citation type="submission" date="2015-11" db="EMBL/GenBank/DDBJ databases">
        <authorList>
            <person name="Blom J."/>
        </authorList>
    </citation>
    <scope>NUCLEOTIDE SEQUENCE [LARGE SCALE GENOMIC DNA]</scope>
    <source>
        <plasmid evidence="9">pEM01</plasmid>
    </source>
</reference>
<evidence type="ECO:0000259" key="7">
    <source>
        <dbReference type="PROSITE" id="PS50111"/>
    </source>
</evidence>
<name>A0A0U5LBT2_9GAMM</name>
<dbReference type="Proteomes" id="UP000059419">
    <property type="component" value="Plasmid pEM01"/>
</dbReference>
<comment type="subcellular location">
    <subcellularLocation>
        <location evidence="1">Membrane</location>
    </subcellularLocation>
</comment>
<dbReference type="CDD" id="cd11386">
    <property type="entry name" value="MCP_signal"/>
    <property type="match status" value="1"/>
</dbReference>
<organism evidence="8 9">
    <name type="scientific">Duffyella gerundensis</name>
    <dbReference type="NCBI Taxonomy" id="1619313"/>
    <lineage>
        <taxon>Bacteria</taxon>
        <taxon>Pseudomonadati</taxon>
        <taxon>Pseudomonadota</taxon>
        <taxon>Gammaproteobacteria</taxon>
        <taxon>Enterobacterales</taxon>
        <taxon>Erwiniaceae</taxon>
        <taxon>Duffyella</taxon>
    </lineage>
</organism>
<geneLocation type="plasmid" evidence="9">
    <name>pEM01</name>
</geneLocation>
<dbReference type="OrthoDB" id="2489132at2"/>
<dbReference type="Pfam" id="PF00015">
    <property type="entry name" value="MCPsignal"/>
    <property type="match status" value="1"/>
</dbReference>
<evidence type="ECO:0000313" key="8">
    <source>
        <dbReference type="EMBL" id="CUU26198.1"/>
    </source>
</evidence>
<dbReference type="SMART" id="SM00283">
    <property type="entry name" value="MA"/>
    <property type="match status" value="1"/>
</dbReference>
<keyword evidence="6" id="KW-1133">Transmembrane helix</keyword>
<sequence length="561" mass="58329">MIKTHKMKVGVMLGMAFLCVILCGVFVTLFASIKLSSANDQQKLTDARLGDLQILRSIQDNVTQQTTLLLAVASGSDAGSLQNVSTAFQARQKASDEIVAHFRTLVDGAKSIPGINLKEVEEASDLLGNIEQAQPLFVTKSQQLLKGQNGDAAGMRQFIAAELTPAQEAYRAAVDGMVSYQARVTAATAKASTSSLSGVFSTLFILTAFSVVVGGLMSWLITRKLRQQLGGEPAQAQALAAAIADGNLTSPVSLRQGDNSSLLASLAVMQSRLRELVASVKETASSVATASEDIARGNTELSSRTEQQAAALQQTAASMEELTATVKSNAAGAAMTAGSAREAATRARNGGESVGKMTQTMAGISVSAAKVRDITSVIEGIAFQTNILALNAAVEAARAGEQGRGFAVVAGEVRNLAQRSAVAAREIKEVMAETSTLVAEGVAVTDSTATSIISVVDLVGELADAMDEIALASGEQMQGISQVHIAVSEMDGVTQQNATLVQASAVATGLLEEQVHALTSTISRFRIAEEFARPAPSSLKTPARALKPKTAGASADEWVSF</sequence>
<keyword evidence="6" id="KW-0472">Membrane</keyword>
<dbReference type="InterPro" id="IPR004089">
    <property type="entry name" value="MCPsignal_dom"/>
</dbReference>
<proteinExistence type="inferred from homology"/>
<dbReference type="GO" id="GO:0007165">
    <property type="term" value="P:signal transduction"/>
    <property type="evidence" value="ECO:0007669"/>
    <property type="project" value="UniProtKB-KW"/>
</dbReference>
<dbReference type="GO" id="GO:0005886">
    <property type="term" value="C:plasma membrane"/>
    <property type="evidence" value="ECO:0007669"/>
    <property type="project" value="TreeGrafter"/>
</dbReference>
<dbReference type="RefSeq" id="WP_071852574.1">
    <property type="nucleotide sequence ID" value="NZ_JAOSHQ010000002.1"/>
</dbReference>
<keyword evidence="9" id="KW-1185">Reference proteome</keyword>
<dbReference type="EMBL" id="LN907828">
    <property type="protein sequence ID" value="CUU26198.1"/>
    <property type="molecule type" value="Genomic_DNA"/>
</dbReference>
<dbReference type="SUPFAM" id="SSF58104">
    <property type="entry name" value="Methyl-accepting chemotaxis protein (MCP) signaling domain"/>
    <property type="match status" value="1"/>
</dbReference>
<evidence type="ECO:0000256" key="1">
    <source>
        <dbReference type="ARBA" id="ARBA00004370"/>
    </source>
</evidence>
<accession>A0A0U5LBT2</accession>
<dbReference type="GO" id="GO:0006935">
    <property type="term" value="P:chemotaxis"/>
    <property type="evidence" value="ECO:0007669"/>
    <property type="project" value="UniProtKB-KW"/>
</dbReference>
<dbReference type="PROSITE" id="PS50111">
    <property type="entry name" value="CHEMOTAXIS_TRANSDUC_2"/>
    <property type="match status" value="1"/>
</dbReference>
<protein>
    <submittedName>
        <fullName evidence="8">Methyl-accepting chemotaxis citrate transducer Tcp</fullName>
    </submittedName>
</protein>
<dbReference type="AlphaFoldDB" id="A0A0U5LBT2"/>
<dbReference type="Gene3D" id="1.10.287.950">
    <property type="entry name" value="Methyl-accepting chemotaxis protein"/>
    <property type="match status" value="1"/>
</dbReference>
<keyword evidence="3 5" id="KW-0807">Transducer</keyword>
<gene>
    <name evidence="8" type="ORF">EM595_p0502</name>
</gene>
<evidence type="ECO:0000313" key="9">
    <source>
        <dbReference type="Proteomes" id="UP000059419"/>
    </source>
</evidence>
<keyword evidence="2" id="KW-0145">Chemotaxis</keyword>
<dbReference type="PANTHER" id="PTHR43531">
    <property type="entry name" value="PROTEIN ICFG"/>
    <property type="match status" value="1"/>
</dbReference>
<feature type="domain" description="Methyl-accepting transducer" evidence="7">
    <location>
        <begin position="283"/>
        <end position="512"/>
    </location>
</feature>
<feature type="transmembrane region" description="Helical" evidence="6">
    <location>
        <begin position="199"/>
        <end position="221"/>
    </location>
</feature>
<evidence type="ECO:0000256" key="3">
    <source>
        <dbReference type="ARBA" id="ARBA00023224"/>
    </source>
</evidence>
<keyword evidence="6" id="KW-0812">Transmembrane</keyword>
<evidence type="ECO:0000256" key="6">
    <source>
        <dbReference type="SAM" id="Phobius"/>
    </source>
</evidence>
<evidence type="ECO:0000256" key="4">
    <source>
        <dbReference type="ARBA" id="ARBA00029447"/>
    </source>
</evidence>
<evidence type="ECO:0000256" key="2">
    <source>
        <dbReference type="ARBA" id="ARBA00022500"/>
    </source>
</evidence>
<comment type="similarity">
    <text evidence="4">Belongs to the methyl-accepting chemotaxis (MCP) protein family.</text>
</comment>